<accession>A0ABS3V0H2</accession>
<feature type="region of interest" description="Disordered" evidence="1">
    <location>
        <begin position="752"/>
        <end position="790"/>
    </location>
</feature>
<dbReference type="Proteomes" id="UP000679690">
    <property type="component" value="Unassembled WGS sequence"/>
</dbReference>
<protein>
    <recommendedName>
        <fullName evidence="4">Secreted protein</fullName>
    </recommendedName>
</protein>
<evidence type="ECO:0000256" key="1">
    <source>
        <dbReference type="SAM" id="MobiDB-lite"/>
    </source>
</evidence>
<evidence type="ECO:0008006" key="4">
    <source>
        <dbReference type="Google" id="ProtNLM"/>
    </source>
</evidence>
<proteinExistence type="predicted"/>
<dbReference type="RefSeq" id="WP_208473561.1">
    <property type="nucleotide sequence ID" value="NZ_JAGFNS010000062.1"/>
</dbReference>
<evidence type="ECO:0000313" key="3">
    <source>
        <dbReference type="Proteomes" id="UP000679690"/>
    </source>
</evidence>
<gene>
    <name evidence="2" type="ORF">J5X75_43265</name>
</gene>
<feature type="compositionally biased region" description="Pro residues" evidence="1">
    <location>
        <begin position="778"/>
        <end position="789"/>
    </location>
</feature>
<reference evidence="2 3" key="1">
    <citation type="submission" date="2021-03" db="EMBL/GenBank/DDBJ databases">
        <title>Actinoplanes flavus sp. nov., a novel actinomycete isolated from Coconut Palm rhizosphere soil.</title>
        <authorList>
            <person name="Luo X."/>
        </authorList>
    </citation>
    <scope>NUCLEOTIDE SEQUENCE [LARGE SCALE GENOMIC DNA]</scope>
    <source>
        <strain evidence="2 3">NEAU-H7</strain>
    </source>
</reference>
<comment type="caution">
    <text evidence="2">The sequence shown here is derived from an EMBL/GenBank/DDBJ whole genome shotgun (WGS) entry which is preliminary data.</text>
</comment>
<dbReference type="EMBL" id="JAGFNS010000062">
    <property type="protein sequence ID" value="MBO3744330.1"/>
    <property type="molecule type" value="Genomic_DNA"/>
</dbReference>
<sequence>MSLTWDVVEQYVRADDSETVTALLLTAGEQERRSFAAELTTRIRAEQDDWWRRSRHPAGLYALAVIACTPSAARAAGLLSRPAMRRWNEIPVDRFLEIARARGLTWTGDLGVRLCAAIPAEGLWPREWSFVAALLTEGRAEPPVTEGVVASWLGALIDSRLDESADLSLLHPLLPAVFEIDGIGSSITAHTWDSKPGFPTVVTWLIESGRIDRAKVLEMTVDRLARGDRPVALREFTALHEALDPAPAELAAHASSYARMLGTAPSTVAGLAQRCLRTIDDAGLLPLETLLEATAEVLPRTEKTLVRTQLTWLGRVARREPGRAVEIAEAAAGAFGHPALDIQERALGLVTRLLPQSDLELRKRLAVTSPGPAAAGRAVPQVGGEAVPQTGGGAVPQAGGGGGRAAAAMPAAIGGGAELAEEVVALFQAEDAVRWERVLAGLVTVHTSGDTAALGPVLDRYDGRFSFGPQSIYLLEALRVVLGRPERDDDVRWRMAGVVQAALPDSSRPRSSASPPADLLSLRIAELAVRQSGHPLPVLLATPTDVTGAIDPDVLVDRMARLETAGLTPWPIDFEQALLRVRAGSGTPARAGTLTSARGRQLAGWLAAGGLPDPVSTRKVQCNRGPDGEIVMRRVMAELDSTRADEDGLRLEDLFLPLRRTDHPRYFGDRDHHPGVLAMALPRHREVIAAWALPDLAALADQDARGAELLPLLADAGGPAGPAMVLAVTYGLAARHEADRIAAVDAFLVLAAEPSPEPPDPDGADRPTFDPAGGALPSPDPAGAAPPPAETANAVLPSSDLVGAVPMSFAARVGVEVGDLGTDGTIKVGRVVSALAEAHQAGASGAVWEVLAAAIPGLLPHAPRGLPDLIELATRVATAVGARATVPGLAEAAGRPGGNRLAREVRRLHTALTR</sequence>
<organism evidence="2 3">
    <name type="scientific">Actinoplanes flavus</name>
    <dbReference type="NCBI Taxonomy" id="2820290"/>
    <lineage>
        <taxon>Bacteria</taxon>
        <taxon>Bacillati</taxon>
        <taxon>Actinomycetota</taxon>
        <taxon>Actinomycetes</taxon>
        <taxon>Micromonosporales</taxon>
        <taxon>Micromonosporaceae</taxon>
        <taxon>Actinoplanes</taxon>
    </lineage>
</organism>
<keyword evidence="3" id="KW-1185">Reference proteome</keyword>
<evidence type="ECO:0000313" key="2">
    <source>
        <dbReference type="EMBL" id="MBO3744330.1"/>
    </source>
</evidence>
<name>A0ABS3V0H2_9ACTN</name>